<dbReference type="EMBL" id="AP026560">
    <property type="protein sequence ID" value="BDP40778.1"/>
    <property type="molecule type" value="Genomic_DNA"/>
</dbReference>
<accession>A0ABM8AAM6</accession>
<sequence length="100" mass="10552">MAAGTPTRDSTSDAVNIAVVSVAVPGGVEEPSIWLPFRHEAPRETVRIVSGRVYWPRGKDGGRAPFVPARPAPPPLQCGGSARPRAAPWQHPTGPRPCAP</sequence>
<name>A0ABM8AAM6_9DEIO</name>
<gene>
    <name evidence="2" type="ORF">DAETH_07470</name>
</gene>
<keyword evidence="3" id="KW-1185">Reference proteome</keyword>
<dbReference type="Proteomes" id="UP001064971">
    <property type="component" value="Chromosome"/>
</dbReference>
<proteinExistence type="predicted"/>
<feature type="region of interest" description="Disordered" evidence="1">
    <location>
        <begin position="64"/>
        <end position="100"/>
    </location>
</feature>
<evidence type="ECO:0000256" key="1">
    <source>
        <dbReference type="SAM" id="MobiDB-lite"/>
    </source>
</evidence>
<evidence type="ECO:0000313" key="2">
    <source>
        <dbReference type="EMBL" id="BDP40778.1"/>
    </source>
</evidence>
<evidence type="ECO:0000313" key="3">
    <source>
        <dbReference type="Proteomes" id="UP001064971"/>
    </source>
</evidence>
<protein>
    <submittedName>
        <fullName evidence="2">Uncharacterized protein</fullName>
    </submittedName>
</protein>
<organism evidence="2 3">
    <name type="scientific">Deinococcus aetherius</name>
    <dbReference type="NCBI Taxonomy" id="200252"/>
    <lineage>
        <taxon>Bacteria</taxon>
        <taxon>Thermotogati</taxon>
        <taxon>Deinococcota</taxon>
        <taxon>Deinococci</taxon>
        <taxon>Deinococcales</taxon>
        <taxon>Deinococcaceae</taxon>
        <taxon>Deinococcus</taxon>
    </lineage>
</organism>
<reference evidence="2" key="1">
    <citation type="submission" date="2022-07" db="EMBL/GenBank/DDBJ databases">
        <title>Complete Genome Sequence of the Radioresistant Bacterium Deinococcus aetherius ST0316, Isolated from the Air Dust collected in Lower Stratosphere above Japan.</title>
        <authorList>
            <person name="Satoh K."/>
            <person name="Hagiwara K."/>
            <person name="Katsumata K."/>
            <person name="Kubo A."/>
            <person name="Yokobori S."/>
            <person name="Yamagishi A."/>
            <person name="Oono Y."/>
            <person name="Narumi I."/>
        </authorList>
    </citation>
    <scope>NUCLEOTIDE SEQUENCE</scope>
    <source>
        <strain evidence="2">ST0316</strain>
    </source>
</reference>